<feature type="region of interest" description="Disordered" evidence="1">
    <location>
        <begin position="44"/>
        <end position="86"/>
    </location>
</feature>
<evidence type="ECO:0000313" key="3">
    <source>
        <dbReference type="Proteomes" id="UP000499080"/>
    </source>
</evidence>
<evidence type="ECO:0000256" key="1">
    <source>
        <dbReference type="SAM" id="MobiDB-lite"/>
    </source>
</evidence>
<accession>A0A4Y2F564</accession>
<dbReference type="PANTHER" id="PTHR46114:SF1">
    <property type="entry name" value="ZAD DOMAIN-CONTAINING PROTEIN"/>
    <property type="match status" value="1"/>
</dbReference>
<dbReference type="PANTHER" id="PTHR46114">
    <property type="entry name" value="APPLE DOMAIN-CONTAINING PROTEIN"/>
    <property type="match status" value="1"/>
</dbReference>
<reference evidence="2 3" key="1">
    <citation type="journal article" date="2019" name="Sci. Rep.">
        <title>Orb-weaving spider Araneus ventricosus genome elucidates the spidroin gene catalogue.</title>
        <authorList>
            <person name="Kono N."/>
            <person name="Nakamura H."/>
            <person name="Ohtoshi R."/>
            <person name="Moran D.A.P."/>
            <person name="Shinohara A."/>
            <person name="Yoshida Y."/>
            <person name="Fujiwara M."/>
            <person name="Mori M."/>
            <person name="Tomita M."/>
            <person name="Arakawa K."/>
        </authorList>
    </citation>
    <scope>NUCLEOTIDE SEQUENCE [LARGE SCALE GENOMIC DNA]</scope>
</reference>
<dbReference type="AlphaFoldDB" id="A0A4Y2F564"/>
<organism evidence="2 3">
    <name type="scientific">Araneus ventricosus</name>
    <name type="common">Orbweaver spider</name>
    <name type="synonym">Epeira ventricosa</name>
    <dbReference type="NCBI Taxonomy" id="182803"/>
    <lineage>
        <taxon>Eukaryota</taxon>
        <taxon>Metazoa</taxon>
        <taxon>Ecdysozoa</taxon>
        <taxon>Arthropoda</taxon>
        <taxon>Chelicerata</taxon>
        <taxon>Arachnida</taxon>
        <taxon>Araneae</taxon>
        <taxon>Araneomorphae</taxon>
        <taxon>Entelegynae</taxon>
        <taxon>Araneoidea</taxon>
        <taxon>Araneidae</taxon>
        <taxon>Araneus</taxon>
    </lineage>
</organism>
<protein>
    <submittedName>
        <fullName evidence="2">Uncharacterized protein</fullName>
    </submittedName>
</protein>
<keyword evidence="3" id="KW-1185">Reference proteome</keyword>
<evidence type="ECO:0000313" key="2">
    <source>
        <dbReference type="EMBL" id="GBM36680.1"/>
    </source>
</evidence>
<comment type="caution">
    <text evidence="2">The sequence shown here is derived from an EMBL/GenBank/DDBJ whole genome shotgun (WGS) entry which is preliminary data.</text>
</comment>
<feature type="compositionally biased region" description="Polar residues" evidence="1">
    <location>
        <begin position="72"/>
        <end position="83"/>
    </location>
</feature>
<dbReference type="OrthoDB" id="8063408at2759"/>
<sequence length="274" mass="31219">MMWRELTNHIDDCYFFMVPPASGGFIKKKKSTVEYSNVPSALRPVSHSEGLPISEPTTDFSISSDEDDLDVSHNSPQASTSACGGSKHDDDFSCFDETSSPHKITSVELNNLVRDLEMSKTKAEIYASRLQQWNLLEENVRVTSFHTRHLLFESLFEEEESLVICCDIDVLLKELCIAHEVNERRLFMDASELTHKAVLLNNANELPSIPVSHAVYMKDTYHNLKELLEMINYSKYGWQICTDLKVVSLFMGLQLGYTKYCCFLILRDSKAITL</sequence>
<gene>
    <name evidence="2" type="ORF">AVEN_221950_1</name>
</gene>
<dbReference type="Proteomes" id="UP000499080">
    <property type="component" value="Unassembled WGS sequence"/>
</dbReference>
<dbReference type="EMBL" id="BGPR01000817">
    <property type="protein sequence ID" value="GBM36680.1"/>
    <property type="molecule type" value="Genomic_DNA"/>
</dbReference>
<proteinExistence type="predicted"/>
<name>A0A4Y2F564_ARAVE</name>